<gene>
    <name evidence="2" type="ORF">R1flu_024129</name>
</gene>
<reference evidence="2 3" key="1">
    <citation type="submission" date="2024-09" db="EMBL/GenBank/DDBJ databases">
        <title>Chromosome-scale assembly of Riccia fluitans.</title>
        <authorList>
            <person name="Paukszto L."/>
            <person name="Sawicki J."/>
            <person name="Karawczyk K."/>
            <person name="Piernik-Szablinska J."/>
            <person name="Szczecinska M."/>
            <person name="Mazdziarz M."/>
        </authorList>
    </citation>
    <scope>NUCLEOTIDE SEQUENCE [LARGE SCALE GENOMIC DNA]</scope>
    <source>
        <strain evidence="2">Rf_01</strain>
        <tissue evidence="2">Aerial parts of the thallus</tissue>
    </source>
</reference>
<organism evidence="2 3">
    <name type="scientific">Riccia fluitans</name>
    <dbReference type="NCBI Taxonomy" id="41844"/>
    <lineage>
        <taxon>Eukaryota</taxon>
        <taxon>Viridiplantae</taxon>
        <taxon>Streptophyta</taxon>
        <taxon>Embryophyta</taxon>
        <taxon>Marchantiophyta</taxon>
        <taxon>Marchantiopsida</taxon>
        <taxon>Marchantiidae</taxon>
        <taxon>Marchantiales</taxon>
        <taxon>Ricciaceae</taxon>
        <taxon>Riccia</taxon>
    </lineage>
</organism>
<evidence type="ECO:0000313" key="2">
    <source>
        <dbReference type="EMBL" id="KAL2612437.1"/>
    </source>
</evidence>
<dbReference type="AlphaFoldDB" id="A0ABD1XU14"/>
<evidence type="ECO:0000313" key="3">
    <source>
        <dbReference type="Proteomes" id="UP001605036"/>
    </source>
</evidence>
<name>A0ABD1XU14_9MARC</name>
<keyword evidence="3" id="KW-1185">Reference proteome</keyword>
<accession>A0ABD1XU14</accession>
<sequence length="97" mass="10459">MGSSDTSGGGLRLFAGSPHGGDEENQTSDFEDRAVERCIMDVSIGWETTPKGTTEQLAEMPQTLTSHIELPIPPAVGDDNGLPMEVAWAIPFNVKEW</sequence>
<proteinExistence type="predicted"/>
<feature type="region of interest" description="Disordered" evidence="1">
    <location>
        <begin position="1"/>
        <end position="31"/>
    </location>
</feature>
<dbReference type="EMBL" id="JBHFFA010000007">
    <property type="protein sequence ID" value="KAL2612437.1"/>
    <property type="molecule type" value="Genomic_DNA"/>
</dbReference>
<evidence type="ECO:0000256" key="1">
    <source>
        <dbReference type="SAM" id="MobiDB-lite"/>
    </source>
</evidence>
<dbReference type="Proteomes" id="UP001605036">
    <property type="component" value="Unassembled WGS sequence"/>
</dbReference>
<protein>
    <submittedName>
        <fullName evidence="2">Uncharacterized protein</fullName>
    </submittedName>
</protein>
<comment type="caution">
    <text evidence="2">The sequence shown here is derived from an EMBL/GenBank/DDBJ whole genome shotgun (WGS) entry which is preliminary data.</text>
</comment>